<evidence type="ECO:0000256" key="1">
    <source>
        <dbReference type="ARBA" id="ARBA00022516"/>
    </source>
</evidence>
<evidence type="ECO:0000259" key="7">
    <source>
        <dbReference type="Pfam" id="PF22578"/>
    </source>
</evidence>
<evidence type="ECO:0000256" key="3">
    <source>
        <dbReference type="ARBA" id="ARBA00023002"/>
    </source>
</evidence>
<evidence type="ECO:0000313" key="8">
    <source>
        <dbReference type="EMBL" id="OGD72340.1"/>
    </source>
</evidence>
<dbReference type="GO" id="GO:0016628">
    <property type="term" value="F:oxidoreductase activity, acting on the CH-CH group of donors, NAD or NADP as acceptor"/>
    <property type="evidence" value="ECO:0007669"/>
    <property type="project" value="InterPro"/>
</dbReference>
<dbReference type="Proteomes" id="UP000177187">
    <property type="component" value="Unassembled WGS sequence"/>
</dbReference>
<keyword evidence="6" id="KW-1208">Phospholipid metabolism</keyword>
<feature type="domain" description="Digeranylgeranylglycerophospholipid reductase catalytic" evidence="7">
    <location>
        <begin position="155"/>
        <end position="240"/>
    </location>
</feature>
<evidence type="ECO:0000256" key="4">
    <source>
        <dbReference type="ARBA" id="ARBA00023098"/>
    </source>
</evidence>
<keyword evidence="4" id="KW-0443">Lipid metabolism</keyword>
<evidence type="ECO:0000256" key="5">
    <source>
        <dbReference type="ARBA" id="ARBA00023209"/>
    </source>
</evidence>
<dbReference type="STRING" id="1817816.A2Y64_00525"/>
<dbReference type="EMBL" id="MFAF01000125">
    <property type="protein sequence ID" value="OGD72340.1"/>
    <property type="molecule type" value="Genomic_DNA"/>
</dbReference>
<keyword evidence="2" id="KW-0285">Flavoprotein</keyword>
<comment type="caution">
    <text evidence="8">The sequence shown here is derived from an EMBL/GenBank/DDBJ whole genome shotgun (WGS) entry which is preliminary data.</text>
</comment>
<accession>A0A1F5EYA4</accession>
<name>A0A1F5EYA4_9BACT</name>
<reference evidence="8 9" key="1">
    <citation type="journal article" date="2016" name="Nat. Commun.">
        <title>Thousands of microbial genomes shed light on interconnected biogeochemical processes in an aquifer system.</title>
        <authorList>
            <person name="Anantharaman K."/>
            <person name="Brown C.T."/>
            <person name="Hug L.A."/>
            <person name="Sharon I."/>
            <person name="Castelle C.J."/>
            <person name="Probst A.J."/>
            <person name="Thomas B.C."/>
            <person name="Singh A."/>
            <person name="Wilkins M.J."/>
            <person name="Karaoz U."/>
            <person name="Brodie E.L."/>
            <person name="Williams K.H."/>
            <person name="Hubbard S.S."/>
            <person name="Banfield J.F."/>
        </authorList>
    </citation>
    <scope>NUCLEOTIDE SEQUENCE [LARGE SCALE GENOMIC DNA]</scope>
</reference>
<evidence type="ECO:0000256" key="6">
    <source>
        <dbReference type="ARBA" id="ARBA00023264"/>
    </source>
</evidence>
<dbReference type="InterPro" id="IPR036188">
    <property type="entry name" value="FAD/NAD-bd_sf"/>
</dbReference>
<keyword evidence="1" id="KW-0444">Lipid biosynthesis</keyword>
<dbReference type="AlphaFoldDB" id="A0A1F5EYA4"/>
<sequence length="377" mass="40216">MLLLEKRQQVGFPVRCAEAVGHDGLVEELGDDGILFPDGPEGDLSQPYRAAHLHGGITVSPGGNRAHVKKKGAGWVLERKLFDLHLAERAAGAGAELRVKTQALAAERSGSLWRIKVRRSGREETVESPVLVGADGVEGLVGRWTGLSRHLSPADVHAGAQVLAVGLPAWVEDDAVYFFLGSRVAPGGYAWLFPKGRGTANVGLGIPGAERSKTAQAYLRDFLSANFPKISVLEEVHGCVPTPPPPRGFVGEGCMLAGDAARQVDPFSGAGINWAVEAGRLAGEAAVEVIGSGAEPTARALKIYEKRWRERHEREHRQLYKIKTLVTSLTDDEIDQAVAALAAGSAKGELGEVSPLRIIGYAMKNAPGLVLKLRHLL</sequence>
<dbReference type="InterPro" id="IPR050407">
    <property type="entry name" value="Geranylgeranyl_reductase"/>
</dbReference>
<dbReference type="GO" id="GO:0008654">
    <property type="term" value="P:phospholipid biosynthetic process"/>
    <property type="evidence" value="ECO:0007669"/>
    <property type="project" value="UniProtKB-KW"/>
</dbReference>
<keyword evidence="3" id="KW-0560">Oxidoreductase</keyword>
<dbReference type="NCBIfam" id="TIGR02032">
    <property type="entry name" value="GG-red-SF"/>
    <property type="match status" value="1"/>
</dbReference>
<evidence type="ECO:0000313" key="9">
    <source>
        <dbReference type="Proteomes" id="UP000177187"/>
    </source>
</evidence>
<dbReference type="SUPFAM" id="SSF51905">
    <property type="entry name" value="FAD/NAD(P)-binding domain"/>
    <property type="match status" value="1"/>
</dbReference>
<gene>
    <name evidence="8" type="ORF">A2Y64_00525</name>
</gene>
<evidence type="ECO:0000256" key="2">
    <source>
        <dbReference type="ARBA" id="ARBA00022630"/>
    </source>
</evidence>
<proteinExistence type="predicted"/>
<dbReference type="InterPro" id="IPR011777">
    <property type="entry name" value="Geranylgeranyl_Rdtase_fam"/>
</dbReference>
<dbReference type="PANTHER" id="PTHR42685">
    <property type="entry name" value="GERANYLGERANYL DIPHOSPHATE REDUCTASE"/>
    <property type="match status" value="1"/>
</dbReference>
<dbReference type="Gene3D" id="3.50.50.60">
    <property type="entry name" value="FAD/NAD(P)-binding domain"/>
    <property type="match status" value="1"/>
</dbReference>
<keyword evidence="5" id="KW-0594">Phospholipid biosynthesis</keyword>
<dbReference type="InterPro" id="IPR054715">
    <property type="entry name" value="GGR_cat"/>
</dbReference>
<organism evidence="8 9">
    <name type="scientific">Candidatus Coatesbacteria bacterium RBG_13_66_14</name>
    <dbReference type="NCBI Taxonomy" id="1817816"/>
    <lineage>
        <taxon>Bacteria</taxon>
        <taxon>Candidatus Coatesiibacteriota</taxon>
    </lineage>
</organism>
<protein>
    <recommendedName>
        <fullName evidence="7">Digeranylgeranylglycerophospholipid reductase catalytic domain-containing protein</fullName>
    </recommendedName>
</protein>
<dbReference type="Pfam" id="PF22578">
    <property type="entry name" value="GGR_cat"/>
    <property type="match status" value="1"/>
</dbReference>
<dbReference type="PANTHER" id="PTHR42685:SF18">
    <property type="entry name" value="DIGERANYLGERANYLGLYCEROPHOSPHOLIPID REDUCTASE"/>
    <property type="match status" value="1"/>
</dbReference>